<dbReference type="GO" id="GO:0030163">
    <property type="term" value="P:protein catabolic process"/>
    <property type="evidence" value="ECO:0007669"/>
    <property type="project" value="TreeGrafter"/>
</dbReference>
<dbReference type="InterPro" id="IPR003959">
    <property type="entry name" value="ATPase_AAA_core"/>
</dbReference>
<evidence type="ECO:0000256" key="2">
    <source>
        <dbReference type="SAM" id="MobiDB-lite"/>
    </source>
</evidence>
<dbReference type="InterPro" id="IPR003593">
    <property type="entry name" value="AAA+_ATPase"/>
</dbReference>
<reference evidence="4" key="1">
    <citation type="submission" date="2021-01" db="EMBL/GenBank/DDBJ databases">
        <title>Microvirga sp.</title>
        <authorList>
            <person name="Kim M.K."/>
        </authorList>
    </citation>
    <scope>NUCLEOTIDE SEQUENCE</scope>
    <source>
        <strain evidence="4">5420S-16</strain>
    </source>
</reference>
<dbReference type="SMART" id="SM00382">
    <property type="entry name" value="AAA"/>
    <property type="match status" value="1"/>
</dbReference>
<name>A0A936ZJ14_9HYPH</name>
<dbReference type="Pfam" id="PF01434">
    <property type="entry name" value="Peptidase_M41"/>
    <property type="match status" value="1"/>
</dbReference>
<evidence type="ECO:0000259" key="3">
    <source>
        <dbReference type="SMART" id="SM00382"/>
    </source>
</evidence>
<comment type="caution">
    <text evidence="4">The sequence shown here is derived from an EMBL/GenBank/DDBJ whole genome shotgun (WGS) entry which is preliminary data.</text>
</comment>
<dbReference type="Pfam" id="PF00004">
    <property type="entry name" value="AAA"/>
    <property type="match status" value="1"/>
</dbReference>
<dbReference type="GO" id="GO:0016887">
    <property type="term" value="F:ATP hydrolysis activity"/>
    <property type="evidence" value="ECO:0007669"/>
    <property type="project" value="InterPro"/>
</dbReference>
<dbReference type="InterPro" id="IPR003960">
    <property type="entry name" value="ATPase_AAA_CS"/>
</dbReference>
<feature type="domain" description="AAA+ ATPase" evidence="3">
    <location>
        <begin position="292"/>
        <end position="431"/>
    </location>
</feature>
<dbReference type="PANTHER" id="PTHR23076">
    <property type="entry name" value="METALLOPROTEASE M41 FTSH"/>
    <property type="match status" value="1"/>
</dbReference>
<dbReference type="Gene3D" id="1.20.58.760">
    <property type="entry name" value="Peptidase M41"/>
    <property type="match status" value="1"/>
</dbReference>
<keyword evidence="1" id="KW-0547">Nucleotide-binding</keyword>
<dbReference type="RefSeq" id="WP_202061386.1">
    <property type="nucleotide sequence ID" value="NZ_JBHSMN010000070.1"/>
</dbReference>
<keyword evidence="1" id="KW-0067">ATP-binding</keyword>
<keyword evidence="5" id="KW-1185">Reference proteome</keyword>
<dbReference type="GO" id="GO:0005524">
    <property type="term" value="F:ATP binding"/>
    <property type="evidence" value="ECO:0007669"/>
    <property type="project" value="UniProtKB-KW"/>
</dbReference>
<dbReference type="GO" id="GO:0005886">
    <property type="term" value="C:plasma membrane"/>
    <property type="evidence" value="ECO:0007669"/>
    <property type="project" value="TreeGrafter"/>
</dbReference>
<dbReference type="PROSITE" id="PS00674">
    <property type="entry name" value="AAA"/>
    <property type="match status" value="1"/>
</dbReference>
<gene>
    <name evidence="4" type="ORF">JKG68_16080</name>
</gene>
<dbReference type="InterPro" id="IPR027417">
    <property type="entry name" value="P-loop_NTPase"/>
</dbReference>
<dbReference type="Gene3D" id="3.40.50.300">
    <property type="entry name" value="P-loop containing nucleotide triphosphate hydrolases"/>
    <property type="match status" value="1"/>
</dbReference>
<feature type="region of interest" description="Disordered" evidence="2">
    <location>
        <begin position="244"/>
        <end position="263"/>
    </location>
</feature>
<dbReference type="GO" id="GO:0004176">
    <property type="term" value="F:ATP-dependent peptidase activity"/>
    <property type="evidence" value="ECO:0007669"/>
    <property type="project" value="InterPro"/>
</dbReference>
<feature type="compositionally biased region" description="Basic and acidic residues" evidence="2">
    <location>
        <begin position="249"/>
        <end position="263"/>
    </location>
</feature>
<evidence type="ECO:0000256" key="1">
    <source>
        <dbReference type="RuleBase" id="RU003651"/>
    </source>
</evidence>
<protein>
    <submittedName>
        <fullName evidence="4">AAA family ATPase</fullName>
    </submittedName>
</protein>
<organism evidence="4 5">
    <name type="scientific">Microvirga aerilata</name>
    <dbReference type="NCBI Taxonomy" id="670292"/>
    <lineage>
        <taxon>Bacteria</taxon>
        <taxon>Pseudomonadati</taxon>
        <taxon>Pseudomonadota</taxon>
        <taxon>Alphaproteobacteria</taxon>
        <taxon>Hyphomicrobiales</taxon>
        <taxon>Methylobacteriaceae</taxon>
        <taxon>Microvirga</taxon>
    </lineage>
</organism>
<comment type="similarity">
    <text evidence="1">Belongs to the AAA ATPase family.</text>
</comment>
<proteinExistence type="inferred from homology"/>
<dbReference type="InterPro" id="IPR000642">
    <property type="entry name" value="Peptidase_M41"/>
</dbReference>
<dbReference type="GO" id="GO:0004222">
    <property type="term" value="F:metalloendopeptidase activity"/>
    <property type="evidence" value="ECO:0007669"/>
    <property type="project" value="InterPro"/>
</dbReference>
<accession>A0A936ZJ14</accession>
<dbReference type="Proteomes" id="UP000605848">
    <property type="component" value="Unassembled WGS sequence"/>
</dbReference>
<dbReference type="SUPFAM" id="SSF52540">
    <property type="entry name" value="P-loop containing nucleoside triphosphate hydrolases"/>
    <property type="match status" value="1"/>
</dbReference>
<evidence type="ECO:0000313" key="4">
    <source>
        <dbReference type="EMBL" id="MBL0405488.1"/>
    </source>
</evidence>
<dbReference type="EMBL" id="JAEQMY010000022">
    <property type="protein sequence ID" value="MBL0405488.1"/>
    <property type="molecule type" value="Genomic_DNA"/>
</dbReference>
<dbReference type="InterPro" id="IPR037219">
    <property type="entry name" value="Peptidase_M41-like"/>
</dbReference>
<dbReference type="CDD" id="cd19481">
    <property type="entry name" value="RecA-like_protease"/>
    <property type="match status" value="1"/>
</dbReference>
<dbReference type="GO" id="GO:0006508">
    <property type="term" value="P:proteolysis"/>
    <property type="evidence" value="ECO:0007669"/>
    <property type="project" value="InterPro"/>
</dbReference>
<sequence>MGARIRPRLRAHGHPLLCPGQAGPLLRVPGRQPAYVMERAMTNARFPSNRHNEVARRPIDVGEALARNLLIRTLRTAGLHHVLGGLSCAVGFVVPDPDDREVFVEAGKALLGEQVRDGFDPRRAMLDPDHEIITFDRKVKWSRRDASFVRDKLASRARLFAFASGLDDFPPLFRAAADAVLTPGPVDRQALRGAVQAVLGHPPDEALLDAAEGVPLPTVGAIIRPGRNLRQTVRILGLVRTGDPSPIGKAKDGPDRPTLDDLHGLGEAAEWGRSAARDFADYKAGRITWADMDKGILVSGPTGTGKTTFARALAKSCDVPIHVHSLARWQARGLLNDLLKAMRRAFDEAKADAPCILFVDELDSFGDRERIDVRHEQYCREVINGFLECLDGIEGREGVVVVGATNLPHKIDPAIMRPGRLDRHVVIPLPDLEARKGILRHHLRDALPGADLTEVAERLEGASGAVIERVVRDARRIARRECREMRMHDLTAALPPRRHLSDADFRRACIHEAGHAVVGCLLLKESGKAPVESRVFRAASADSEAGVTNFEYATDLLRTRQAYLAEITGILAGLAAEEVVLGVRSDSGGGSRGADLQRATTLAAAMEVSLGFGADLAYLASRDEEELLARVRTDRTLLRTVNRVLDEGLDRARELLRAHRPALDELADALARHGHVSFDGILGIVATVRAGMPPVLSPRRGCRHESA</sequence>
<dbReference type="PANTHER" id="PTHR23076:SF97">
    <property type="entry name" value="ATP-DEPENDENT ZINC METALLOPROTEASE YME1L1"/>
    <property type="match status" value="1"/>
</dbReference>
<dbReference type="AlphaFoldDB" id="A0A936ZJ14"/>
<dbReference type="Gene3D" id="1.10.8.60">
    <property type="match status" value="1"/>
</dbReference>
<evidence type="ECO:0000313" key="5">
    <source>
        <dbReference type="Proteomes" id="UP000605848"/>
    </source>
</evidence>
<dbReference type="SUPFAM" id="SSF140990">
    <property type="entry name" value="FtsH protease domain-like"/>
    <property type="match status" value="1"/>
</dbReference>